<evidence type="ECO:0000256" key="2">
    <source>
        <dbReference type="ARBA" id="ARBA00023125"/>
    </source>
</evidence>
<protein>
    <submittedName>
        <fullName evidence="5">Helix-turn-helix transcriptional regulator</fullName>
    </submittedName>
</protein>
<dbReference type="RefSeq" id="WP_187657231.1">
    <property type="nucleotide sequence ID" value="NZ_JACSOD020000429.1"/>
</dbReference>
<dbReference type="InterPro" id="IPR050204">
    <property type="entry name" value="AraC_XylS_family_regulators"/>
</dbReference>
<gene>
    <name evidence="5" type="ORF">H9X54_003860</name>
</gene>
<keyword evidence="1" id="KW-0805">Transcription regulation</keyword>
<evidence type="ECO:0000259" key="4">
    <source>
        <dbReference type="PROSITE" id="PS01124"/>
    </source>
</evidence>
<dbReference type="Pfam" id="PF12833">
    <property type="entry name" value="HTH_18"/>
    <property type="match status" value="1"/>
</dbReference>
<accession>A0ABS2CU41</accession>
<proteinExistence type="predicted"/>
<dbReference type="PANTHER" id="PTHR46796:SF13">
    <property type="entry name" value="HTH-TYPE TRANSCRIPTIONAL ACTIVATOR RHAS"/>
    <property type="match status" value="1"/>
</dbReference>
<dbReference type="InterPro" id="IPR009057">
    <property type="entry name" value="Homeodomain-like_sf"/>
</dbReference>
<comment type="caution">
    <text evidence="5">The sequence shown here is derived from an EMBL/GenBank/DDBJ whole genome shotgun (WGS) entry which is preliminary data.</text>
</comment>
<keyword evidence="6" id="KW-1185">Reference proteome</keyword>
<dbReference type="InterPro" id="IPR018060">
    <property type="entry name" value="HTH_AraC"/>
</dbReference>
<dbReference type="Gene3D" id="1.10.10.60">
    <property type="entry name" value="Homeodomain-like"/>
    <property type="match status" value="1"/>
</dbReference>
<reference evidence="5 6" key="1">
    <citation type="submission" date="2021-02" db="EMBL/GenBank/DDBJ databases">
        <authorList>
            <person name="Jung H.S."/>
            <person name="Chun B.H."/>
            <person name="Jeon C.O."/>
        </authorList>
    </citation>
    <scope>NUCLEOTIDE SEQUENCE [LARGE SCALE GENOMIC DNA]</scope>
    <source>
        <strain evidence="5 6">LMG 25203</strain>
    </source>
</reference>
<dbReference type="SUPFAM" id="SSF46689">
    <property type="entry name" value="Homeodomain-like"/>
    <property type="match status" value="1"/>
</dbReference>
<sequence length="271" mass="30886">MESIVSYNVSNPLLIDKISSIVFWRRSANYTESTVFLPNNICGFGFTLLGDLLVKNKTDFQIMPKYGTRNTLMKPSEIKTSGDFLNISVRLTIPNGLSLFTKIPMNVVYEEDATSLYDIFTNQEINDLVDSLEEATNDEKKIKVLELFLVSKLIVCQPPLYSAIINKIHATKGQCNVAQMAAFFSVSERTIHRLFNKFVGVNPINYINLIKFRTFLQHSSNPNNHLLSVAIDTGYYDQSHFIKHFKAFSTQTPSQFFENNSSEKVSDFYNL</sequence>
<dbReference type="EMBL" id="JACSOD020000429">
    <property type="protein sequence ID" value="MBM6498436.1"/>
    <property type="molecule type" value="Genomic_DNA"/>
</dbReference>
<feature type="domain" description="HTH araC/xylS-type" evidence="4">
    <location>
        <begin position="158"/>
        <end position="259"/>
    </location>
</feature>
<dbReference type="Proteomes" id="UP000759529">
    <property type="component" value="Unassembled WGS sequence"/>
</dbReference>
<dbReference type="SMART" id="SM00342">
    <property type="entry name" value="HTH_ARAC"/>
    <property type="match status" value="1"/>
</dbReference>
<dbReference type="PANTHER" id="PTHR46796">
    <property type="entry name" value="HTH-TYPE TRANSCRIPTIONAL ACTIVATOR RHAS-RELATED"/>
    <property type="match status" value="1"/>
</dbReference>
<evidence type="ECO:0000256" key="1">
    <source>
        <dbReference type="ARBA" id="ARBA00023015"/>
    </source>
</evidence>
<evidence type="ECO:0000256" key="3">
    <source>
        <dbReference type="ARBA" id="ARBA00023163"/>
    </source>
</evidence>
<evidence type="ECO:0000313" key="5">
    <source>
        <dbReference type="EMBL" id="MBM6498436.1"/>
    </source>
</evidence>
<organism evidence="5 6">
    <name type="scientific">Flavobacterium macrobrachii</name>
    <dbReference type="NCBI Taxonomy" id="591204"/>
    <lineage>
        <taxon>Bacteria</taxon>
        <taxon>Pseudomonadati</taxon>
        <taxon>Bacteroidota</taxon>
        <taxon>Flavobacteriia</taxon>
        <taxon>Flavobacteriales</taxon>
        <taxon>Flavobacteriaceae</taxon>
        <taxon>Flavobacterium</taxon>
    </lineage>
</organism>
<dbReference type="PROSITE" id="PS01124">
    <property type="entry name" value="HTH_ARAC_FAMILY_2"/>
    <property type="match status" value="1"/>
</dbReference>
<evidence type="ECO:0000313" key="6">
    <source>
        <dbReference type="Proteomes" id="UP000759529"/>
    </source>
</evidence>
<keyword evidence="3" id="KW-0804">Transcription</keyword>
<name>A0ABS2CU41_9FLAO</name>
<keyword evidence="2" id="KW-0238">DNA-binding</keyword>